<evidence type="ECO:0000313" key="2">
    <source>
        <dbReference type="Proteomes" id="UP000001601"/>
    </source>
</evidence>
<accession>A3XPU9</accession>
<gene>
    <name evidence="1" type="ORF">MED217_13024</name>
</gene>
<evidence type="ECO:0000313" key="1">
    <source>
        <dbReference type="EMBL" id="EAQ48430.1"/>
    </source>
</evidence>
<comment type="caution">
    <text evidence="1">The sequence shown here is derived from an EMBL/GenBank/DDBJ whole genome shotgun (WGS) entry which is preliminary data.</text>
</comment>
<dbReference type="STRING" id="398720.MED217_13024"/>
<organism evidence="1 2">
    <name type="scientific">Leeuwenhoekiella blandensis (strain CECT 7118 / CCUG 51940 / KCTC 22103 / MED217)</name>
    <name type="common">Flavobacterium sp. (strain MED217)</name>
    <dbReference type="NCBI Taxonomy" id="398720"/>
    <lineage>
        <taxon>Bacteria</taxon>
        <taxon>Pseudomonadati</taxon>
        <taxon>Bacteroidota</taxon>
        <taxon>Flavobacteriia</taxon>
        <taxon>Flavobacteriales</taxon>
        <taxon>Flavobacteriaceae</taxon>
        <taxon>Leeuwenhoekiella</taxon>
    </lineage>
</organism>
<dbReference type="RefSeq" id="WP_009780959.1">
    <property type="nucleotide sequence ID" value="NZ_CH672395.1"/>
</dbReference>
<dbReference type="Pfam" id="PF14281">
    <property type="entry name" value="PDDEXK_4"/>
    <property type="match status" value="1"/>
</dbReference>
<dbReference type="eggNOG" id="ENOG5030F26">
    <property type="taxonomic scope" value="Bacteria"/>
</dbReference>
<protein>
    <recommendedName>
        <fullName evidence="3">PD-(D/E)XK nuclease superfamily protein</fullName>
    </recommendedName>
</protein>
<dbReference type="AlphaFoldDB" id="A3XPU9"/>
<sequence length="419" mass="47997">MTKEVESLLAKTQDLVQRDREAKKDSGEDFNIFSITKIERYENNTHSAMLAELLNPKGSHHQGEVFLKAFLKILLAKVGFDEIEVEAELPKLLSNVRIHKELNLGLRDDEQETGGRVDLVIDTPHRRIFIENKVDSSDQDKQILRYVNAVRNKKDVVFYLTKEGTPASSSSQGDLIAGKDYHLLSYSKDILKWLTDILEHCDNNPYVAQGIKQYLNLVKKITNRLEPRYMIELKNTIKENLVAAEAVNSAYNEAVKEIQISFKKAVKESLVEALTQSQLNNLHVEEKGKEIAIYLGNKNSVPFYFGMESFYAEDGPVYYGIVNRAENQERATALNPKYSKDINCTLLYPICELVLLPENLNVEAEENMYLDLDDKGLLTQLYTDHNFREQIIENTVKQLVVFISANNEKLEQLNQEYAK</sequence>
<keyword evidence="2" id="KW-1185">Reference proteome</keyword>
<dbReference type="Proteomes" id="UP000001601">
    <property type="component" value="Unassembled WGS sequence"/>
</dbReference>
<dbReference type="HOGENOM" id="CLU_056725_0_0_10"/>
<name>A3XPU9_LEEBM</name>
<dbReference type="EMBL" id="AANC01000008">
    <property type="protein sequence ID" value="EAQ48430.1"/>
    <property type="molecule type" value="Genomic_DNA"/>
</dbReference>
<reference evidence="1 2" key="1">
    <citation type="journal article" date="2007" name="Nature">
        <title>Light stimulates growth of proteorhodopsin-containing marine Flavobacteria.</title>
        <authorList>
            <person name="Gomez-Consarnau L."/>
            <person name="Gonzalez J.M."/>
            <person name="Coll-Llado M."/>
            <person name="Gourdon P."/>
            <person name="Pascher T."/>
            <person name="Neutze R."/>
            <person name="Pedros-Alio C."/>
            <person name="Pinhassi J."/>
        </authorList>
    </citation>
    <scope>NUCLEOTIDE SEQUENCE [LARGE SCALE GENOMIC DNA]</scope>
    <source>
        <strain evidence="1 2">MED217</strain>
    </source>
</reference>
<proteinExistence type="predicted"/>
<dbReference type="OrthoDB" id="6346224at2"/>
<evidence type="ECO:0008006" key="3">
    <source>
        <dbReference type="Google" id="ProtNLM"/>
    </source>
</evidence>
<dbReference type="InterPro" id="IPR029470">
    <property type="entry name" value="PDDEXK_4"/>
</dbReference>